<dbReference type="OrthoDB" id="8947098at2759"/>
<dbReference type="CDD" id="cd01671">
    <property type="entry name" value="CARD"/>
    <property type="match status" value="1"/>
</dbReference>
<dbReference type="InterPro" id="IPR011029">
    <property type="entry name" value="DEATH-like_dom_sf"/>
</dbReference>
<dbReference type="Proteomes" id="UP000001038">
    <property type="component" value="Chromosome 7"/>
</dbReference>
<dbReference type="GO" id="GO:0042981">
    <property type="term" value="P:regulation of apoptotic process"/>
    <property type="evidence" value="ECO:0007669"/>
    <property type="project" value="InterPro"/>
</dbReference>
<sequence>MSEEPLTLVQVIRRLKVKLIEILSADADFVLQHADARSLLSPHGYQLVKSCRVPSEKVTELLDQIIQRGPTAAQGLLELLKDQALQETFPLLASVQELQANSVSPEVENNVSKRRKGAPESQDPPKKICSNGCALVKEKQLMMVAQAIGRSWREIGRLALGVPSVKLEQIEEDHSQHSERVFHMLRYWRHSQREEATAARLHSLLSQKNFDLAPENIAFLLETDEEHV</sequence>
<evidence type="ECO:0000259" key="3">
    <source>
        <dbReference type="PROSITE" id="PS50209"/>
    </source>
</evidence>
<feature type="domain" description="CARD" evidence="3">
    <location>
        <begin position="10"/>
        <end position="82"/>
    </location>
</feature>
<dbReference type="SUPFAM" id="SSF47986">
    <property type="entry name" value="DEATH domain"/>
    <property type="match status" value="2"/>
</dbReference>
<dbReference type="Pfam" id="PF00531">
    <property type="entry name" value="Death"/>
    <property type="match status" value="1"/>
</dbReference>
<evidence type="ECO:0000313" key="5">
    <source>
        <dbReference type="Proteomes" id="UP000001038"/>
    </source>
</evidence>
<dbReference type="Pfam" id="PF00619">
    <property type="entry name" value="CARD"/>
    <property type="match status" value="1"/>
</dbReference>
<dbReference type="InterPro" id="IPR001315">
    <property type="entry name" value="CARD"/>
</dbReference>
<dbReference type="CDD" id="cd01670">
    <property type="entry name" value="Death"/>
    <property type="match status" value="1"/>
</dbReference>
<protein>
    <submittedName>
        <fullName evidence="4">Zgc:174906</fullName>
    </submittedName>
</protein>
<keyword evidence="5" id="KW-1185">Reference proteome</keyword>
<name>A0A3B3HY97_ORYLA</name>
<reference evidence="4" key="3">
    <citation type="submission" date="2025-09" db="UniProtKB">
        <authorList>
            <consortium name="Ensembl"/>
        </authorList>
    </citation>
    <scope>IDENTIFICATION</scope>
    <source>
        <strain evidence="4">Hd-rR</strain>
    </source>
</reference>
<dbReference type="Gene3D" id="1.10.533.10">
    <property type="entry name" value="Death Domain, Fas"/>
    <property type="match status" value="2"/>
</dbReference>
<evidence type="ECO:0000259" key="2">
    <source>
        <dbReference type="PROSITE" id="PS50017"/>
    </source>
</evidence>
<dbReference type="KEGG" id="ola:101175650"/>
<dbReference type="GO" id="GO:0007165">
    <property type="term" value="P:signal transduction"/>
    <property type="evidence" value="ECO:0007669"/>
    <property type="project" value="InterPro"/>
</dbReference>
<accession>A0A3B3HY97</accession>
<dbReference type="AlphaFoldDB" id="A0A3B3HY97"/>
<dbReference type="PROSITE" id="PS50017">
    <property type="entry name" value="DEATH_DOMAIN"/>
    <property type="match status" value="1"/>
</dbReference>
<reference evidence="4 5" key="1">
    <citation type="journal article" date="2007" name="Nature">
        <title>The medaka draft genome and insights into vertebrate genome evolution.</title>
        <authorList>
            <person name="Kasahara M."/>
            <person name="Naruse K."/>
            <person name="Sasaki S."/>
            <person name="Nakatani Y."/>
            <person name="Qu W."/>
            <person name="Ahsan B."/>
            <person name="Yamada T."/>
            <person name="Nagayasu Y."/>
            <person name="Doi K."/>
            <person name="Kasai Y."/>
            <person name="Jindo T."/>
            <person name="Kobayashi D."/>
            <person name="Shimada A."/>
            <person name="Toyoda A."/>
            <person name="Kuroki Y."/>
            <person name="Fujiyama A."/>
            <person name="Sasaki T."/>
            <person name="Shimizu A."/>
            <person name="Asakawa S."/>
            <person name="Shimizu N."/>
            <person name="Hashimoto S."/>
            <person name="Yang J."/>
            <person name="Lee Y."/>
            <person name="Matsushima K."/>
            <person name="Sugano S."/>
            <person name="Sakaizumi M."/>
            <person name="Narita T."/>
            <person name="Ohishi K."/>
            <person name="Haga S."/>
            <person name="Ohta F."/>
            <person name="Nomoto H."/>
            <person name="Nogata K."/>
            <person name="Morishita T."/>
            <person name="Endo T."/>
            <person name="Shin-I T."/>
            <person name="Takeda H."/>
            <person name="Morishita S."/>
            <person name="Kohara Y."/>
        </authorList>
    </citation>
    <scope>NUCLEOTIDE SEQUENCE [LARGE SCALE GENOMIC DNA]</scope>
    <source>
        <strain evidence="4 5">Hd-rR</strain>
    </source>
</reference>
<dbReference type="PROSITE" id="PS50209">
    <property type="entry name" value="CARD"/>
    <property type="match status" value="1"/>
</dbReference>
<proteinExistence type="predicted"/>
<dbReference type="InParanoid" id="A0A3B3HY97"/>
<dbReference type="InterPro" id="IPR000488">
    <property type="entry name" value="Death_dom"/>
</dbReference>
<dbReference type="Bgee" id="ENSORLG00000024306">
    <property type="expression patterns" value="Expressed in intestine and 10 other cell types or tissues"/>
</dbReference>
<feature type="region of interest" description="Disordered" evidence="1">
    <location>
        <begin position="103"/>
        <end position="126"/>
    </location>
</feature>
<dbReference type="Ensembl" id="ENSORLT00000042150.1">
    <property type="protein sequence ID" value="ENSORLP00000036403.1"/>
    <property type="gene ID" value="ENSORLG00000024306.1"/>
</dbReference>
<dbReference type="STRING" id="8090.ENSORLP00000036403"/>
<dbReference type="GeneID" id="101175650"/>
<evidence type="ECO:0000313" key="4">
    <source>
        <dbReference type="Ensembl" id="ENSORLP00000036403.1"/>
    </source>
</evidence>
<dbReference type="GeneTree" id="ENSGT00540000073797"/>
<evidence type="ECO:0000256" key="1">
    <source>
        <dbReference type="SAM" id="MobiDB-lite"/>
    </source>
</evidence>
<feature type="domain" description="Death" evidence="2">
    <location>
        <begin position="137"/>
        <end position="221"/>
    </location>
</feature>
<organism evidence="4 5">
    <name type="scientific">Oryzias latipes</name>
    <name type="common">Japanese rice fish</name>
    <name type="synonym">Japanese killifish</name>
    <dbReference type="NCBI Taxonomy" id="8090"/>
    <lineage>
        <taxon>Eukaryota</taxon>
        <taxon>Metazoa</taxon>
        <taxon>Chordata</taxon>
        <taxon>Craniata</taxon>
        <taxon>Vertebrata</taxon>
        <taxon>Euteleostomi</taxon>
        <taxon>Actinopterygii</taxon>
        <taxon>Neopterygii</taxon>
        <taxon>Teleostei</taxon>
        <taxon>Neoteleostei</taxon>
        <taxon>Acanthomorphata</taxon>
        <taxon>Ovalentaria</taxon>
        <taxon>Atherinomorphae</taxon>
        <taxon>Beloniformes</taxon>
        <taxon>Adrianichthyidae</taxon>
        <taxon>Oryziinae</taxon>
        <taxon>Oryzias</taxon>
    </lineage>
</organism>
<reference evidence="4" key="2">
    <citation type="submission" date="2025-08" db="UniProtKB">
        <authorList>
            <consortium name="Ensembl"/>
        </authorList>
    </citation>
    <scope>IDENTIFICATION</scope>
    <source>
        <strain evidence="4">Hd-rR</strain>
    </source>
</reference>
<gene>
    <name evidence="4" type="primary">zgc:174906</name>
</gene>
<dbReference type="SMART" id="SM00005">
    <property type="entry name" value="DEATH"/>
    <property type="match status" value="1"/>
</dbReference>